<name>A0A7G3UC22_STRT9</name>
<keyword evidence="2" id="KW-0472">Membrane</keyword>
<keyword evidence="4" id="KW-1185">Reference proteome</keyword>
<feature type="transmembrane region" description="Helical" evidence="2">
    <location>
        <begin position="149"/>
        <end position="168"/>
    </location>
</feature>
<evidence type="ECO:0000313" key="4">
    <source>
        <dbReference type="Proteomes" id="UP000005940"/>
    </source>
</evidence>
<proteinExistence type="predicted"/>
<reference evidence="3 4" key="1">
    <citation type="journal article" date="2012" name="J. Bacteriol.">
        <title>Draft genome of Streptomyces tsukubaensis NRRL 18488, the producer of the clinically important immunosuppressant tacrolimus (FK506).</title>
        <authorList>
            <person name="Barreiro C."/>
            <person name="Prieto C."/>
            <person name="Sola-Landa A."/>
            <person name="Solera E."/>
            <person name="Martinez-Castro M."/>
            <person name="Perez-Redondo R."/>
            <person name="Garcia-Estrada C."/>
            <person name="Aparicio J.F."/>
            <person name="Fernandez-Martinez L.T."/>
            <person name="Santos-Aberturas J."/>
            <person name="Salehi-Najafabadi Z."/>
            <person name="Rodriguez-Garcia A."/>
            <person name="Tauch A."/>
            <person name="Martin J.F."/>
        </authorList>
    </citation>
    <scope>NUCLEOTIDE SEQUENCE [LARGE SCALE GENOMIC DNA]</scope>
    <source>
        <strain evidence="4">DSM 42081 / NBRC 108919 / NRRL 18488 / 9993</strain>
    </source>
</reference>
<dbReference type="EMBL" id="CP029159">
    <property type="protein sequence ID" value="QKM66572.1"/>
    <property type="molecule type" value="Genomic_DNA"/>
</dbReference>
<accession>A0A7G3UC22</accession>
<dbReference type="AlphaFoldDB" id="A0A7G3UC22"/>
<keyword evidence="2" id="KW-1133">Transmembrane helix</keyword>
<organism evidence="3 4">
    <name type="scientific">Streptomyces tsukubensis (strain DSM 42081 / NBRC 108919 / NRRL 18488 / 9993)</name>
    <dbReference type="NCBI Taxonomy" id="1114943"/>
    <lineage>
        <taxon>Bacteria</taxon>
        <taxon>Bacillati</taxon>
        <taxon>Actinomycetota</taxon>
        <taxon>Actinomycetes</taxon>
        <taxon>Kitasatosporales</taxon>
        <taxon>Streptomycetaceae</taxon>
        <taxon>Streptomyces</taxon>
    </lineage>
</organism>
<sequence length="285" mass="31286">MGWVTDEGRFAVWWLVGFAAVNAGLGLWCLIRGWGDRMTIRRIRREGIGPVEAAWQVGQERKAARTAVGLLVQQGAVEVSDGGVVRAVPDVPEPADPVLSALFEGIRRQGARGARLYEILDVDGFATYRDRLESRVPDVRRYAEPGRTVVAFAACGISFGMTAHGLGAGVRLPFLGGDPALWVVLWWPIWGLLWLCTLAWPDENTRRWRSFNRYCRREADAVLEGLPSRTRKALGKKAFRPTPPRPRRERKPARPKPRTRESGGGGWADEIGADTCGGGGCGGGD</sequence>
<gene>
    <name evidence="3" type="ORF">STSU_004760</name>
</gene>
<protein>
    <recommendedName>
        <fullName evidence="5">TIGR04222 domain-containing membrane protein</fullName>
    </recommendedName>
</protein>
<feature type="compositionally biased region" description="Gly residues" evidence="1">
    <location>
        <begin position="275"/>
        <end position="285"/>
    </location>
</feature>
<evidence type="ECO:0000313" key="3">
    <source>
        <dbReference type="EMBL" id="QKM66572.1"/>
    </source>
</evidence>
<evidence type="ECO:0000256" key="2">
    <source>
        <dbReference type="SAM" id="Phobius"/>
    </source>
</evidence>
<dbReference type="Proteomes" id="UP000005940">
    <property type="component" value="Chromosome"/>
</dbReference>
<feature type="region of interest" description="Disordered" evidence="1">
    <location>
        <begin position="233"/>
        <end position="285"/>
    </location>
</feature>
<feature type="transmembrane region" description="Helical" evidence="2">
    <location>
        <begin position="180"/>
        <end position="200"/>
    </location>
</feature>
<feature type="compositionally biased region" description="Basic residues" evidence="1">
    <location>
        <begin position="233"/>
        <end position="257"/>
    </location>
</feature>
<evidence type="ECO:0008006" key="5">
    <source>
        <dbReference type="Google" id="ProtNLM"/>
    </source>
</evidence>
<evidence type="ECO:0000256" key="1">
    <source>
        <dbReference type="SAM" id="MobiDB-lite"/>
    </source>
</evidence>
<keyword evidence="2" id="KW-0812">Transmembrane</keyword>
<feature type="transmembrane region" description="Helical" evidence="2">
    <location>
        <begin position="12"/>
        <end position="35"/>
    </location>
</feature>